<dbReference type="EMBL" id="UETC01000001">
    <property type="protein sequence ID" value="SSA38486.1"/>
    <property type="molecule type" value="Genomic_DNA"/>
</dbReference>
<reference evidence="1 3" key="2">
    <citation type="submission" date="2018-03" db="EMBL/GenBank/DDBJ databases">
        <title>Genomic Encyclopedia of Archaeal and Bacterial Type Strains, Phase II (KMG-II): from individual species to whole genera.</title>
        <authorList>
            <person name="Goeker M."/>
        </authorList>
    </citation>
    <scope>NUCLEOTIDE SEQUENCE [LARGE SCALE GENOMIC DNA]</scope>
    <source>
        <strain evidence="1 3">DSM 25227</strain>
    </source>
</reference>
<dbReference type="Proteomes" id="UP000245839">
    <property type="component" value="Unassembled WGS sequence"/>
</dbReference>
<organism evidence="2 4">
    <name type="scientific">Jannaschia seohaensis</name>
    <dbReference type="NCBI Taxonomy" id="475081"/>
    <lineage>
        <taxon>Bacteria</taxon>
        <taxon>Pseudomonadati</taxon>
        <taxon>Pseudomonadota</taxon>
        <taxon>Alphaproteobacteria</taxon>
        <taxon>Rhodobacterales</taxon>
        <taxon>Roseobacteraceae</taxon>
        <taxon>Jannaschia</taxon>
    </lineage>
</organism>
<evidence type="ECO:0000313" key="2">
    <source>
        <dbReference type="EMBL" id="SSA38486.1"/>
    </source>
</evidence>
<proteinExistence type="predicted"/>
<dbReference type="EMBL" id="QGDJ01000001">
    <property type="protein sequence ID" value="PWJ22208.1"/>
    <property type="molecule type" value="Genomic_DNA"/>
</dbReference>
<name>A0A2Y9A3P9_9RHOB</name>
<accession>A0A2Y9A3P9</accession>
<dbReference type="AlphaFoldDB" id="A0A2Y9A3P9"/>
<keyword evidence="3" id="KW-1185">Reference proteome</keyword>
<evidence type="ECO:0000313" key="3">
    <source>
        <dbReference type="Proteomes" id="UP000245839"/>
    </source>
</evidence>
<dbReference type="OrthoDB" id="9971500at2"/>
<evidence type="ECO:0000313" key="4">
    <source>
        <dbReference type="Proteomes" id="UP000251571"/>
    </source>
</evidence>
<dbReference type="Proteomes" id="UP000251571">
    <property type="component" value="Unassembled WGS sequence"/>
</dbReference>
<reference evidence="2 4" key="1">
    <citation type="submission" date="2016-10" db="EMBL/GenBank/DDBJ databases">
        <authorList>
            <person name="Cai Z."/>
        </authorList>
    </citation>
    <scope>NUCLEOTIDE SEQUENCE [LARGE SCALE GENOMIC DNA]</scope>
    <source>
        <strain evidence="2 4">DSM 25227</strain>
    </source>
</reference>
<protein>
    <submittedName>
        <fullName evidence="2">Uncharacterized protein</fullName>
    </submittedName>
</protein>
<sequence length="86" mass="9210">MSQLEPVIWQVSSPPARIPVSDRELRQAYRAAAQQAEGERVRGARERLHTLGITTAVCCGLVLNLSNVTTGLEISIAALKGLSGLL</sequence>
<evidence type="ECO:0000313" key="1">
    <source>
        <dbReference type="EMBL" id="PWJ22208.1"/>
    </source>
</evidence>
<gene>
    <name evidence="1" type="ORF">BCF38_101618</name>
    <name evidence="2" type="ORF">SAMN05421539_101618</name>
</gene>
<dbReference type="RefSeq" id="WP_109562785.1">
    <property type="nucleotide sequence ID" value="NZ_QGDJ01000001.1"/>
</dbReference>